<evidence type="ECO:0000256" key="17">
    <source>
        <dbReference type="PROSITE-ProRule" id="PRU00134"/>
    </source>
</evidence>
<evidence type="ECO:0000313" key="24">
    <source>
        <dbReference type="EMBL" id="KAK2570670.1"/>
    </source>
</evidence>
<evidence type="ECO:0000256" key="13">
    <source>
        <dbReference type="ARBA" id="ARBA00023117"/>
    </source>
</evidence>
<keyword evidence="6" id="KW-0597">Phosphoprotein</keyword>
<evidence type="ECO:0000256" key="10">
    <source>
        <dbReference type="ARBA" id="ARBA00022843"/>
    </source>
</evidence>
<dbReference type="InterPro" id="IPR002893">
    <property type="entry name" value="Znf_MYND"/>
</dbReference>
<feature type="domain" description="Bromo" evidence="19">
    <location>
        <begin position="180"/>
        <end position="250"/>
    </location>
</feature>
<dbReference type="Pfam" id="PF00439">
    <property type="entry name" value="Bromodomain"/>
    <property type="match status" value="1"/>
</dbReference>
<dbReference type="InterPro" id="IPR036427">
    <property type="entry name" value="Bromodomain-like_sf"/>
</dbReference>
<keyword evidence="15" id="KW-0539">Nucleus</keyword>
<proteinExistence type="predicted"/>
<keyword evidence="25" id="KW-1185">Reference proteome</keyword>
<accession>A0AAD9R0S5</accession>
<evidence type="ECO:0000259" key="22">
    <source>
        <dbReference type="PROSITE" id="PS50865"/>
    </source>
</evidence>
<dbReference type="PROSITE" id="PS50016">
    <property type="entry name" value="ZF_PHD_2"/>
    <property type="match status" value="1"/>
</dbReference>
<dbReference type="PANTHER" id="PTHR46379:SF1">
    <property type="entry name" value="ZINC FINGER MYND DOMAIN-CONTAINING PROTEIN 11"/>
    <property type="match status" value="1"/>
</dbReference>
<feature type="domain" description="SAMD1-like winged helix (WH)" evidence="23">
    <location>
        <begin position="6"/>
        <end position="82"/>
    </location>
</feature>
<feature type="domain" description="PWWP" evidence="21">
    <location>
        <begin position="292"/>
        <end position="345"/>
    </location>
</feature>
<evidence type="ECO:0000256" key="5">
    <source>
        <dbReference type="ARBA" id="ARBA00022499"/>
    </source>
</evidence>
<dbReference type="GO" id="GO:0003714">
    <property type="term" value="F:transcription corepressor activity"/>
    <property type="evidence" value="ECO:0007669"/>
    <property type="project" value="InterPro"/>
</dbReference>
<dbReference type="PROSITE" id="PS01360">
    <property type="entry name" value="ZF_MYND_1"/>
    <property type="match status" value="1"/>
</dbReference>
<dbReference type="Pfam" id="PF00855">
    <property type="entry name" value="PWWP"/>
    <property type="match status" value="1"/>
</dbReference>
<dbReference type="Gene3D" id="6.10.140.2220">
    <property type="match status" value="1"/>
</dbReference>
<evidence type="ECO:0000256" key="3">
    <source>
        <dbReference type="ARBA" id="ARBA00022454"/>
    </source>
</evidence>
<dbReference type="Proteomes" id="UP001249851">
    <property type="component" value="Unassembled WGS sequence"/>
</dbReference>
<evidence type="ECO:0000256" key="11">
    <source>
        <dbReference type="ARBA" id="ARBA00022853"/>
    </source>
</evidence>
<keyword evidence="7" id="KW-0479">Metal-binding</keyword>
<dbReference type="InterPro" id="IPR001487">
    <property type="entry name" value="Bromodomain"/>
</dbReference>
<dbReference type="InterPro" id="IPR048589">
    <property type="entry name" value="SAMD1-like_WH"/>
</dbReference>
<evidence type="ECO:0000256" key="16">
    <source>
        <dbReference type="PROSITE-ProRule" id="PRU00035"/>
    </source>
</evidence>
<dbReference type="SMART" id="SM00293">
    <property type="entry name" value="PWWP"/>
    <property type="match status" value="1"/>
</dbReference>
<evidence type="ECO:0000259" key="20">
    <source>
        <dbReference type="PROSITE" id="PS50016"/>
    </source>
</evidence>
<dbReference type="Gene3D" id="3.30.40.10">
    <property type="entry name" value="Zinc/RING finger domain, C3HC4 (zinc finger)"/>
    <property type="match status" value="1"/>
</dbReference>
<dbReference type="PROSITE" id="PS01359">
    <property type="entry name" value="ZF_PHD_1"/>
    <property type="match status" value="1"/>
</dbReference>
<gene>
    <name evidence="24" type="ORF">P5673_004357</name>
</gene>
<dbReference type="EMBL" id="JARQWQ010000007">
    <property type="protein sequence ID" value="KAK2570670.1"/>
    <property type="molecule type" value="Genomic_DNA"/>
</dbReference>
<dbReference type="GO" id="GO:0034243">
    <property type="term" value="P:regulation of transcription elongation by RNA polymerase II"/>
    <property type="evidence" value="ECO:0007669"/>
    <property type="project" value="InterPro"/>
</dbReference>
<dbReference type="PANTHER" id="PTHR46379">
    <property type="entry name" value="ZINC FINGER MYND DOMAIN-CONTAINING"/>
    <property type="match status" value="1"/>
</dbReference>
<dbReference type="InterPro" id="IPR013083">
    <property type="entry name" value="Znf_RING/FYVE/PHD"/>
</dbReference>
<evidence type="ECO:0000256" key="1">
    <source>
        <dbReference type="ARBA" id="ARBA00004123"/>
    </source>
</evidence>
<dbReference type="PROSITE" id="PS50812">
    <property type="entry name" value="PWWP"/>
    <property type="match status" value="1"/>
</dbReference>
<evidence type="ECO:0000256" key="12">
    <source>
        <dbReference type="ARBA" id="ARBA00023015"/>
    </source>
</evidence>
<evidence type="ECO:0000256" key="15">
    <source>
        <dbReference type="ARBA" id="ARBA00023242"/>
    </source>
</evidence>
<dbReference type="InterPro" id="IPR001965">
    <property type="entry name" value="Znf_PHD"/>
</dbReference>
<keyword evidence="3" id="KW-0158">Chromosome</keyword>
<keyword evidence="12" id="KW-0805">Transcription regulation</keyword>
<dbReference type="SUPFAM" id="SSF47370">
    <property type="entry name" value="Bromodomain"/>
    <property type="match status" value="1"/>
</dbReference>
<dbReference type="GO" id="GO:0005694">
    <property type="term" value="C:chromosome"/>
    <property type="evidence" value="ECO:0007669"/>
    <property type="project" value="UniProtKB-SubCell"/>
</dbReference>
<dbReference type="AlphaFoldDB" id="A0AAD9R0S5"/>
<dbReference type="PROSITE" id="PS50865">
    <property type="entry name" value="ZF_MYND_2"/>
    <property type="match status" value="1"/>
</dbReference>
<reference evidence="24" key="1">
    <citation type="journal article" date="2023" name="G3 (Bethesda)">
        <title>Whole genome assembly and annotation of the endangered Caribbean coral Acropora cervicornis.</title>
        <authorList>
            <person name="Selwyn J.D."/>
            <person name="Vollmer S.V."/>
        </authorList>
    </citation>
    <scope>NUCLEOTIDE SEQUENCE</scope>
    <source>
        <strain evidence="24">K2</strain>
    </source>
</reference>
<dbReference type="Gene3D" id="2.30.30.140">
    <property type="match status" value="1"/>
</dbReference>
<keyword evidence="11" id="KW-0156">Chromatin regulator</keyword>
<dbReference type="InterPro" id="IPR047269">
    <property type="entry name" value="ZMY11"/>
</dbReference>
<dbReference type="GO" id="GO:0009966">
    <property type="term" value="P:regulation of signal transduction"/>
    <property type="evidence" value="ECO:0007669"/>
    <property type="project" value="TreeGrafter"/>
</dbReference>
<comment type="caution">
    <text evidence="24">The sequence shown here is derived from an EMBL/GenBank/DDBJ whole genome shotgun (WGS) entry which is preliminary data.</text>
</comment>
<keyword evidence="18" id="KW-0175">Coiled coil</keyword>
<dbReference type="CDD" id="cd20159">
    <property type="entry name" value="PWWP_BS69"/>
    <property type="match status" value="1"/>
</dbReference>
<keyword evidence="8 17" id="KW-0863">Zinc-finger</keyword>
<dbReference type="PROSITE" id="PS52014">
    <property type="entry name" value="SAMD1_WH"/>
    <property type="match status" value="1"/>
</dbReference>
<protein>
    <submittedName>
        <fullName evidence="24">Zinc finger MYND domain-containing protein 11</fullName>
    </submittedName>
</protein>
<evidence type="ECO:0000256" key="18">
    <source>
        <dbReference type="SAM" id="Coils"/>
    </source>
</evidence>
<dbReference type="InterPro" id="IPR057053">
    <property type="entry name" value="MYND_ZMYND11_ZMYD8"/>
</dbReference>
<dbReference type="Gene3D" id="1.20.920.10">
    <property type="entry name" value="Bromodomain-like"/>
    <property type="match status" value="1"/>
</dbReference>
<evidence type="ECO:0000256" key="14">
    <source>
        <dbReference type="ARBA" id="ARBA00023163"/>
    </source>
</evidence>
<dbReference type="Pfam" id="PF24324">
    <property type="entry name" value="MYND_ZMYND11_ZMYD8"/>
    <property type="match status" value="1"/>
</dbReference>
<dbReference type="InterPro" id="IPR047268">
    <property type="entry name" value="PWWP_BS69"/>
</dbReference>
<dbReference type="InterPro" id="IPR019786">
    <property type="entry name" value="Zinc_finger_PHD-type_CS"/>
</dbReference>
<evidence type="ECO:0000259" key="23">
    <source>
        <dbReference type="PROSITE" id="PS52014"/>
    </source>
</evidence>
<dbReference type="SUPFAM" id="SSF57903">
    <property type="entry name" value="FYVE/PHD zinc finger"/>
    <property type="match status" value="1"/>
</dbReference>
<evidence type="ECO:0000256" key="8">
    <source>
        <dbReference type="ARBA" id="ARBA00022771"/>
    </source>
</evidence>
<evidence type="ECO:0000256" key="7">
    <source>
        <dbReference type="ARBA" id="ARBA00022723"/>
    </source>
</evidence>
<comment type="subcellular location">
    <subcellularLocation>
        <location evidence="2">Chromosome</location>
    </subcellularLocation>
    <subcellularLocation>
        <location evidence="1">Nucleus</location>
    </subcellularLocation>
</comment>
<feature type="coiled-coil region" evidence="18">
    <location>
        <begin position="490"/>
        <end position="525"/>
    </location>
</feature>
<keyword evidence="4" id="KW-0678">Repressor</keyword>
<keyword evidence="10" id="KW-0832">Ubl conjugation</keyword>
<evidence type="ECO:0000256" key="9">
    <source>
        <dbReference type="ARBA" id="ARBA00022833"/>
    </source>
</evidence>
<dbReference type="PROSITE" id="PS50014">
    <property type="entry name" value="BROMODOMAIN_2"/>
    <property type="match status" value="1"/>
</dbReference>
<dbReference type="InterPro" id="IPR044075">
    <property type="entry name" value="PRKCBP1_PHD"/>
</dbReference>
<reference evidence="24" key="2">
    <citation type="journal article" date="2023" name="Science">
        <title>Genomic signatures of disease resistance in endangered staghorn corals.</title>
        <authorList>
            <person name="Vollmer S.V."/>
            <person name="Selwyn J.D."/>
            <person name="Despard B.A."/>
            <person name="Roesel C.L."/>
        </authorList>
    </citation>
    <scope>NUCLEOTIDE SEQUENCE</scope>
    <source>
        <strain evidence="24">K2</strain>
    </source>
</reference>
<dbReference type="GO" id="GO:0003677">
    <property type="term" value="F:DNA binding"/>
    <property type="evidence" value="ECO:0007669"/>
    <property type="project" value="InterPro"/>
</dbReference>
<dbReference type="GO" id="GO:0008270">
    <property type="term" value="F:zinc ion binding"/>
    <property type="evidence" value="ECO:0007669"/>
    <property type="project" value="UniProtKB-KW"/>
</dbReference>
<evidence type="ECO:0000259" key="21">
    <source>
        <dbReference type="PROSITE" id="PS50812"/>
    </source>
</evidence>
<dbReference type="InterPro" id="IPR019787">
    <property type="entry name" value="Znf_PHD-finger"/>
</dbReference>
<name>A0AAD9R0S5_ACRCE</name>
<feature type="coiled-coil region" evidence="18">
    <location>
        <begin position="406"/>
        <end position="451"/>
    </location>
</feature>
<dbReference type="Pfam" id="PF21524">
    <property type="entry name" value="SAMD1_WH"/>
    <property type="match status" value="1"/>
</dbReference>
<dbReference type="FunFam" id="6.10.140.2220:FF:000002">
    <property type="entry name" value="Protein kinase C-binding protein 1 isoform C"/>
    <property type="match status" value="1"/>
</dbReference>
<sequence length="639" mass="75192">MAKFSVRRYSDPYYVIALKEAIVKISAQKQCPNEERIVRSVLQEFDWSKSEIIKQLKFAVKDGLILQVTTFSSHGSTKGIPQTAYRIQRKDGEDDDEVQKQRKKLASNTHDWYCWECHKAGEVIACDHCPRVFHKKCAHSGTAANGKWKCPSCQPQKLSSLMSSKTTEQLTRLLKYTLERMKEKAKEFKEPISHQEHPDYEDFIFKPMDLSKLEKSVEKRAFKTPREFREESQWMFHNAIIYFGDDHELTELAETIMEDCDGELEEMMRCPDCYLMSNLRTKNWFCKPCYFPHELVWAKMTGEPPWPAKMLSWSEDNTKALVRFFGSAHQRAWVGRKHITPITSKPEVKKRSQRWVQACNEMAEYQRQLALLYPDSKRREKSVSSSAKTVCKEIQTDFPCNQDDRVKQLEETIEEQQEEINSLKADLNCERERAKQLVEDVKRRKDEQNQRVLRDRSVSKQCCHEMSENCSCSSGPTIDLSTTRDQPNVIKMLQDALERERLEKNELIEKVMRDAQKNKEREIQQVVKRAVNKERLERERITDEAVKKAIDRCKQEREKHIKKVLQVAKEQEEKSVQDAVNVAKKKQWCSNCRAEAFYPCCWNTSYCTLDCQKTHWDTHRFHCMRIPCNCSRDSPMTRT</sequence>
<dbReference type="GO" id="GO:0005634">
    <property type="term" value="C:nucleus"/>
    <property type="evidence" value="ECO:0007669"/>
    <property type="project" value="UniProtKB-SubCell"/>
</dbReference>
<dbReference type="SUPFAM" id="SSF63748">
    <property type="entry name" value="Tudor/PWWP/MBT"/>
    <property type="match status" value="1"/>
</dbReference>
<keyword evidence="5" id="KW-1017">Isopeptide bond</keyword>
<evidence type="ECO:0000256" key="2">
    <source>
        <dbReference type="ARBA" id="ARBA00004286"/>
    </source>
</evidence>
<keyword evidence="13 16" id="KW-0103">Bromodomain</keyword>
<evidence type="ECO:0000256" key="6">
    <source>
        <dbReference type="ARBA" id="ARBA00022553"/>
    </source>
</evidence>
<dbReference type="SMART" id="SM00249">
    <property type="entry name" value="PHD"/>
    <property type="match status" value="1"/>
</dbReference>
<dbReference type="InterPro" id="IPR000313">
    <property type="entry name" value="PWWP_dom"/>
</dbReference>
<feature type="domain" description="MYND-type" evidence="22">
    <location>
        <begin position="589"/>
        <end position="623"/>
    </location>
</feature>
<organism evidence="24 25">
    <name type="scientific">Acropora cervicornis</name>
    <name type="common">Staghorn coral</name>
    <dbReference type="NCBI Taxonomy" id="6130"/>
    <lineage>
        <taxon>Eukaryota</taxon>
        <taxon>Metazoa</taxon>
        <taxon>Cnidaria</taxon>
        <taxon>Anthozoa</taxon>
        <taxon>Hexacorallia</taxon>
        <taxon>Scleractinia</taxon>
        <taxon>Astrocoeniina</taxon>
        <taxon>Acroporidae</taxon>
        <taxon>Acropora</taxon>
    </lineage>
</organism>
<evidence type="ECO:0000313" key="25">
    <source>
        <dbReference type="Proteomes" id="UP001249851"/>
    </source>
</evidence>
<dbReference type="SUPFAM" id="SSF144232">
    <property type="entry name" value="HIT/MYND zinc finger-like"/>
    <property type="match status" value="1"/>
</dbReference>
<evidence type="ECO:0000259" key="19">
    <source>
        <dbReference type="PROSITE" id="PS50014"/>
    </source>
</evidence>
<feature type="domain" description="PHD-type" evidence="20">
    <location>
        <begin position="111"/>
        <end position="156"/>
    </location>
</feature>
<dbReference type="CDD" id="cd15538">
    <property type="entry name" value="PHD_PRKCBP1"/>
    <property type="match status" value="1"/>
</dbReference>
<dbReference type="GO" id="GO:0140006">
    <property type="term" value="F:histone H3 reader activity"/>
    <property type="evidence" value="ECO:0007669"/>
    <property type="project" value="UniProtKB-ARBA"/>
</dbReference>
<dbReference type="InterPro" id="IPR011011">
    <property type="entry name" value="Znf_FYVE_PHD"/>
</dbReference>
<dbReference type="PRINTS" id="PR00503">
    <property type="entry name" value="BROMODOMAIN"/>
</dbReference>
<keyword evidence="9" id="KW-0862">Zinc</keyword>
<keyword evidence="14" id="KW-0804">Transcription</keyword>
<dbReference type="SMART" id="SM00297">
    <property type="entry name" value="BROMO"/>
    <property type="match status" value="1"/>
</dbReference>
<evidence type="ECO:0000256" key="4">
    <source>
        <dbReference type="ARBA" id="ARBA00022491"/>
    </source>
</evidence>